<reference evidence="2" key="1">
    <citation type="submission" date="2023-03" db="EMBL/GenBank/DDBJ databases">
        <title>Draft genome sequence of a Mycolicibacterium mageritense strain H4_3_1 isolated from a hybrid biological-inorganic system reactor.</title>
        <authorList>
            <person name="Feng X."/>
            <person name="Kazama D."/>
            <person name="Sato K."/>
            <person name="Kobayashi H."/>
        </authorList>
    </citation>
    <scope>NUCLEOTIDE SEQUENCE</scope>
    <source>
        <strain evidence="2">H4_3_1</strain>
    </source>
</reference>
<feature type="region of interest" description="Disordered" evidence="1">
    <location>
        <begin position="1"/>
        <end position="21"/>
    </location>
</feature>
<proteinExistence type="predicted"/>
<name>A0AAI8TQG2_MYCME</name>
<accession>A0AAI8TQG2</accession>
<evidence type="ECO:0000313" key="3">
    <source>
        <dbReference type="Proteomes" id="UP001241092"/>
    </source>
</evidence>
<gene>
    <name evidence="2" type="ORF">hbim_00961</name>
</gene>
<evidence type="ECO:0000313" key="2">
    <source>
        <dbReference type="EMBL" id="BDY27044.1"/>
    </source>
</evidence>
<protein>
    <submittedName>
        <fullName evidence="2">Uncharacterized protein</fullName>
    </submittedName>
</protein>
<evidence type="ECO:0000256" key="1">
    <source>
        <dbReference type="SAM" id="MobiDB-lite"/>
    </source>
</evidence>
<dbReference type="RefSeq" id="WP_163642122.1">
    <property type="nucleotide sequence ID" value="NZ_AP022567.1"/>
</dbReference>
<dbReference type="EMBL" id="AP027452">
    <property type="protein sequence ID" value="BDY27044.1"/>
    <property type="molecule type" value="Genomic_DNA"/>
</dbReference>
<dbReference type="Proteomes" id="UP001241092">
    <property type="component" value="Chromosome"/>
</dbReference>
<dbReference type="AlphaFoldDB" id="A0AAI8TQG2"/>
<sequence length="57" mass="6517">MTPRLARVERKAVCGSHTARSRAMRQQAAELRRDIGNAQFLIAQIHRRFPETTRADA</sequence>
<organism evidence="2 3">
    <name type="scientific">Mycolicibacterium mageritense</name>
    <name type="common">Mycobacterium mageritense</name>
    <dbReference type="NCBI Taxonomy" id="53462"/>
    <lineage>
        <taxon>Bacteria</taxon>
        <taxon>Bacillati</taxon>
        <taxon>Actinomycetota</taxon>
        <taxon>Actinomycetes</taxon>
        <taxon>Mycobacteriales</taxon>
        <taxon>Mycobacteriaceae</taxon>
        <taxon>Mycolicibacterium</taxon>
    </lineage>
</organism>
<feature type="compositionally biased region" description="Basic and acidic residues" evidence="1">
    <location>
        <begin position="1"/>
        <end position="12"/>
    </location>
</feature>